<gene>
    <name evidence="1" type="ORF">GO988_13555</name>
</gene>
<sequence>MGNWLNEKQQALSNFMSEISEEAWHASWMEDLEYVLWYTILHGPANYGHKFIDEQTISQLKQLLEGADSWIIFDDDTWETAVALPLWEEMFRTINPDRYLRYYRQ</sequence>
<organism evidence="1 2">
    <name type="scientific">Hymenobacter ginkgonis</name>
    <dbReference type="NCBI Taxonomy" id="2682976"/>
    <lineage>
        <taxon>Bacteria</taxon>
        <taxon>Pseudomonadati</taxon>
        <taxon>Bacteroidota</taxon>
        <taxon>Cytophagia</taxon>
        <taxon>Cytophagales</taxon>
        <taxon>Hymenobacteraceae</taxon>
        <taxon>Hymenobacter</taxon>
    </lineage>
</organism>
<proteinExistence type="predicted"/>
<dbReference type="RefSeq" id="WP_157566314.1">
    <property type="nucleotide sequence ID" value="NZ_WQKZ01000003.1"/>
</dbReference>
<evidence type="ECO:0000313" key="2">
    <source>
        <dbReference type="Proteomes" id="UP000441336"/>
    </source>
</evidence>
<accession>A0A7K1TG26</accession>
<name>A0A7K1TG26_9BACT</name>
<protein>
    <submittedName>
        <fullName evidence="1">Uncharacterized protein</fullName>
    </submittedName>
</protein>
<evidence type="ECO:0000313" key="1">
    <source>
        <dbReference type="EMBL" id="MVN77356.1"/>
    </source>
</evidence>
<keyword evidence="2" id="KW-1185">Reference proteome</keyword>
<comment type="caution">
    <text evidence="1">The sequence shown here is derived from an EMBL/GenBank/DDBJ whole genome shotgun (WGS) entry which is preliminary data.</text>
</comment>
<reference evidence="1 2" key="1">
    <citation type="submission" date="2019-12" db="EMBL/GenBank/DDBJ databases">
        <title>Hymenobacter sp. HMF4947 Genome sequencing and assembly.</title>
        <authorList>
            <person name="Kang H."/>
            <person name="Cha I."/>
            <person name="Kim H."/>
            <person name="Joh K."/>
        </authorList>
    </citation>
    <scope>NUCLEOTIDE SEQUENCE [LARGE SCALE GENOMIC DNA]</scope>
    <source>
        <strain evidence="1 2">HMF4947</strain>
    </source>
</reference>
<dbReference type="AlphaFoldDB" id="A0A7K1TG26"/>
<dbReference type="EMBL" id="WQKZ01000003">
    <property type="protein sequence ID" value="MVN77356.1"/>
    <property type="molecule type" value="Genomic_DNA"/>
</dbReference>
<dbReference type="Proteomes" id="UP000441336">
    <property type="component" value="Unassembled WGS sequence"/>
</dbReference>